<dbReference type="EMBL" id="JACANG010000026">
    <property type="protein sequence ID" value="MDM1719757.1"/>
    <property type="molecule type" value="Genomic_DNA"/>
</dbReference>
<reference evidence="5" key="1">
    <citation type="submission" date="2019-11" db="EMBL/GenBank/DDBJ databases">
        <title>Escherichia coli 1916D6.</title>
        <authorList>
            <person name="Yao H."/>
            <person name="Du X."/>
            <person name="Yu R."/>
            <person name="Li A."/>
        </authorList>
    </citation>
    <scope>NUCLEOTIDE SEQUENCE [LARGE SCALE GENOMIC DNA]</scope>
    <source>
        <strain evidence="5">19110F47</strain>
    </source>
</reference>
<evidence type="ECO:0000256" key="1">
    <source>
        <dbReference type="SAM" id="SignalP"/>
    </source>
</evidence>
<evidence type="ECO:0000313" key="2">
    <source>
        <dbReference type="EMBL" id="MDM1719757.1"/>
    </source>
</evidence>
<reference evidence="2" key="4">
    <citation type="submission" date="2020-06" db="EMBL/GenBank/DDBJ databases">
        <authorList>
            <person name="Dong N."/>
        </authorList>
    </citation>
    <scope>NUCLEOTIDE SEQUENCE</scope>
    <source>
        <strain evidence="2">DF49-4</strain>
    </source>
</reference>
<dbReference type="RefSeq" id="WP_096902398.1">
    <property type="nucleotide sequence ID" value="NZ_CP046045.1"/>
</dbReference>
<dbReference type="Proteomes" id="UP000663954">
    <property type="component" value="Chromosome"/>
</dbReference>
<reference evidence="4 6" key="3">
    <citation type="journal article" date="2020" name="Front. Cell. Infect. Microbiol.">
        <title>Characterization of Three Porcine Acinetobacter towneri Strains Co-Harboring tet(X3) and bla OXA-58.</title>
        <authorList>
            <person name="Ma J."/>
            <person name="Wang J."/>
            <person name="Feng J."/>
            <person name="Liu Y."/>
            <person name="Yang B."/>
            <person name="Li R."/>
            <person name="Bai L."/>
            <person name="He T."/>
            <person name="Wang X."/>
            <person name="Yang Z."/>
        </authorList>
    </citation>
    <scope>NUCLEOTIDE SEQUENCE [LARGE SCALE GENOMIC DNA]</scope>
    <source>
        <strain evidence="4 6">GX5</strain>
    </source>
</reference>
<dbReference type="AlphaFoldDB" id="A0AAP4HFR7"/>
<reference evidence="2" key="6">
    <citation type="journal article" date="2022" name="Sci. Total Environ.">
        <title>Prevalence, transmission, and molecular epidemiology of tet(X)-positive bacteria among humans, animals, and environmental niches in China: An epidemiological, and genomic-based study.</title>
        <authorList>
            <person name="Dong N."/>
            <person name="Zeng Y."/>
            <person name="Cai C."/>
            <person name="Sun C."/>
            <person name="Lu J."/>
            <person name="Liu C."/>
            <person name="Zhou H."/>
            <person name="Sun Q."/>
            <person name="Shu L."/>
            <person name="Wang H."/>
            <person name="Wang Y."/>
            <person name="Wang S."/>
            <person name="Wu C."/>
            <person name="Chan E.W."/>
            <person name="Chen G."/>
            <person name="Shen Z."/>
            <person name="Chen S."/>
            <person name="Zhang R."/>
        </authorList>
    </citation>
    <scope>NUCLEOTIDE SEQUENCE</scope>
    <source>
        <strain evidence="2">DF49-4</strain>
    </source>
</reference>
<evidence type="ECO:0000313" key="3">
    <source>
        <dbReference type="EMBL" id="QGM28338.1"/>
    </source>
</evidence>
<reference evidence="4" key="5">
    <citation type="submission" date="2021-03" db="EMBL/GenBank/DDBJ databases">
        <authorList>
            <person name="Ma J."/>
        </authorList>
    </citation>
    <scope>NUCLEOTIDE SEQUENCE</scope>
    <source>
        <strain evidence="4">GX5</strain>
    </source>
</reference>
<accession>A0AAP4HFR7</accession>
<gene>
    <name evidence="3" type="ORF">GJD93_11925</name>
    <name evidence="2" type="ORF">HX110_11640</name>
    <name evidence="4" type="ORF">J4G45_11690</name>
</gene>
<evidence type="ECO:0000313" key="6">
    <source>
        <dbReference type="Proteomes" id="UP000663954"/>
    </source>
</evidence>
<sequence length="167" mass="18752">MTQNLKIITLLSFVAMQTPILYAAPASNLYNTTFSILAYAKWQASTPKLCVVNQDNIAQQFKKHAPLHNKYDIQPIQSHEISKSNCQILIFSTLSAAQEQHTLNTQVRFPALSISLNNLECETGSAFCLYKKNDNYAFKVNMESLTQSQVHIDPRVLLLAKTSESNS</sequence>
<feature type="chain" id="PRO_5044711626" evidence="1">
    <location>
        <begin position="24"/>
        <end position="167"/>
    </location>
</feature>
<dbReference type="EMBL" id="CP071770">
    <property type="protein sequence ID" value="QTD61442.1"/>
    <property type="molecule type" value="Genomic_DNA"/>
</dbReference>
<organism evidence="2 7">
    <name type="scientific">Acinetobacter towneri</name>
    <dbReference type="NCBI Taxonomy" id="202956"/>
    <lineage>
        <taxon>Bacteria</taxon>
        <taxon>Pseudomonadati</taxon>
        <taxon>Pseudomonadota</taxon>
        <taxon>Gammaproteobacteria</taxon>
        <taxon>Moraxellales</taxon>
        <taxon>Moraxellaceae</taxon>
        <taxon>Acinetobacter</taxon>
    </lineage>
</organism>
<evidence type="ECO:0000313" key="7">
    <source>
        <dbReference type="Proteomes" id="UP001174419"/>
    </source>
</evidence>
<dbReference type="Proteomes" id="UP000405075">
    <property type="component" value="Chromosome"/>
</dbReference>
<keyword evidence="1" id="KW-0732">Signal</keyword>
<dbReference type="EMBL" id="CP046045">
    <property type="protein sequence ID" value="QGM28338.1"/>
    <property type="molecule type" value="Genomic_DNA"/>
</dbReference>
<dbReference type="GeneID" id="64222373"/>
<dbReference type="Pfam" id="PF13689">
    <property type="entry name" value="DUF4154"/>
    <property type="match status" value="1"/>
</dbReference>
<reference evidence="3" key="2">
    <citation type="submission" date="2019-11" db="EMBL/GenBank/DDBJ databases">
        <authorList>
            <person name="Yao H."/>
            <person name="Du X."/>
            <person name="Yu R."/>
            <person name="Li A."/>
        </authorList>
    </citation>
    <scope>NUCLEOTIDE SEQUENCE</scope>
    <source>
        <strain evidence="3">19110F47</strain>
    </source>
</reference>
<protein>
    <submittedName>
        <fullName evidence="3">DUF4154 domain-containing protein</fullName>
    </submittedName>
    <submittedName>
        <fullName evidence="2">YfiR family protein</fullName>
    </submittedName>
</protein>
<proteinExistence type="predicted"/>
<name>A0AAP4HFR7_9GAMM</name>
<keyword evidence="6" id="KW-1185">Reference proteome</keyword>
<feature type="signal peptide" evidence="1">
    <location>
        <begin position="1"/>
        <end position="23"/>
    </location>
</feature>
<evidence type="ECO:0000313" key="5">
    <source>
        <dbReference type="Proteomes" id="UP000405075"/>
    </source>
</evidence>
<dbReference type="Proteomes" id="UP001174419">
    <property type="component" value="Unassembled WGS sequence"/>
</dbReference>
<dbReference type="InterPro" id="IPR025293">
    <property type="entry name" value="YfiR/HmsC-like"/>
</dbReference>
<evidence type="ECO:0000313" key="4">
    <source>
        <dbReference type="EMBL" id="QTD61442.1"/>
    </source>
</evidence>